<dbReference type="Gene3D" id="3.30.390.130">
    <property type="match status" value="1"/>
</dbReference>
<organism evidence="11 12">
    <name type="scientific">Labeo rohita</name>
    <name type="common">Indian major carp</name>
    <name type="synonym">Cyprinus rohita</name>
    <dbReference type="NCBI Taxonomy" id="84645"/>
    <lineage>
        <taxon>Eukaryota</taxon>
        <taxon>Metazoa</taxon>
        <taxon>Chordata</taxon>
        <taxon>Craniata</taxon>
        <taxon>Vertebrata</taxon>
        <taxon>Euteleostomi</taxon>
        <taxon>Actinopterygii</taxon>
        <taxon>Neopterygii</taxon>
        <taxon>Teleostei</taxon>
        <taxon>Ostariophysi</taxon>
        <taxon>Cypriniformes</taxon>
        <taxon>Cyprinidae</taxon>
        <taxon>Labeoninae</taxon>
        <taxon>Labeonini</taxon>
        <taxon>Labeo</taxon>
    </lineage>
</organism>
<evidence type="ECO:0000259" key="10">
    <source>
        <dbReference type="PROSITE" id="PS50089"/>
    </source>
</evidence>
<dbReference type="InterPro" id="IPR039398">
    <property type="entry name" value="Deltex_fam"/>
</dbReference>
<keyword evidence="7 9" id="KW-0862">Zinc</keyword>
<proteinExistence type="inferred from homology"/>
<dbReference type="PROSITE" id="PS50089">
    <property type="entry name" value="ZF_RING_2"/>
    <property type="match status" value="1"/>
</dbReference>
<dbReference type="CDD" id="cd09633">
    <property type="entry name" value="Deltex_C"/>
    <property type="match status" value="1"/>
</dbReference>
<evidence type="ECO:0000256" key="4">
    <source>
        <dbReference type="ARBA" id="ARBA00022679"/>
    </source>
</evidence>
<dbReference type="EC" id="2.3.2.27" evidence="9"/>
<reference evidence="11 12" key="1">
    <citation type="submission" date="2022-01" db="EMBL/GenBank/DDBJ databases">
        <title>A high-quality chromosome-level genome assembly of rohu carp, Labeo rohita.</title>
        <authorList>
            <person name="Arick M.A. II"/>
            <person name="Hsu C.-Y."/>
            <person name="Magbanua Z."/>
            <person name="Pechanova O."/>
            <person name="Grover C."/>
            <person name="Miller E."/>
            <person name="Thrash A."/>
            <person name="Ezzel L."/>
            <person name="Alam S."/>
            <person name="Benzie J."/>
            <person name="Hamilton M."/>
            <person name="Karsi A."/>
            <person name="Lawrence M.L."/>
            <person name="Peterson D.G."/>
        </authorList>
    </citation>
    <scope>NUCLEOTIDE SEQUENCE [LARGE SCALE GENOMIC DNA]</scope>
    <source>
        <strain evidence="12">BAU-BD-2019</strain>
        <tissue evidence="11">Blood</tissue>
    </source>
</reference>
<dbReference type="InterPro" id="IPR001841">
    <property type="entry name" value="Znf_RING"/>
</dbReference>
<dbReference type="EMBL" id="JACTAM010000005">
    <property type="protein sequence ID" value="KAI2664510.1"/>
    <property type="molecule type" value="Genomic_DNA"/>
</dbReference>
<comment type="subcellular location">
    <subcellularLocation>
        <location evidence="9">Cytoplasm</location>
    </subcellularLocation>
</comment>
<comment type="similarity">
    <text evidence="3 9">Belongs to the Deltex family.</text>
</comment>
<evidence type="ECO:0000256" key="3">
    <source>
        <dbReference type="ARBA" id="ARBA00009413"/>
    </source>
</evidence>
<dbReference type="Pfam" id="PF18102">
    <property type="entry name" value="DTC"/>
    <property type="match status" value="1"/>
</dbReference>
<evidence type="ECO:0000313" key="12">
    <source>
        <dbReference type="Proteomes" id="UP000830375"/>
    </source>
</evidence>
<evidence type="ECO:0000313" key="11">
    <source>
        <dbReference type="EMBL" id="KAI2664510.1"/>
    </source>
</evidence>
<dbReference type="PANTHER" id="PTHR12622">
    <property type="entry name" value="DELTEX-RELATED"/>
    <property type="match status" value="1"/>
</dbReference>
<dbReference type="SMART" id="SM00184">
    <property type="entry name" value="RING"/>
    <property type="match status" value="1"/>
</dbReference>
<keyword evidence="9" id="KW-0963">Cytoplasm</keyword>
<evidence type="ECO:0000256" key="1">
    <source>
        <dbReference type="ARBA" id="ARBA00000900"/>
    </source>
</evidence>
<protein>
    <recommendedName>
        <fullName evidence="9">E3 ubiquitin-protein ligase</fullName>
        <ecNumber evidence="9">2.3.2.27</ecNumber>
    </recommendedName>
</protein>
<name>A0ABQ8MNT6_LABRO</name>
<evidence type="ECO:0000256" key="8">
    <source>
        <dbReference type="PROSITE-ProRule" id="PRU00175"/>
    </source>
</evidence>
<dbReference type="InterPro" id="IPR039399">
    <property type="entry name" value="Deltex_C_sf"/>
</dbReference>
<sequence>MAINPLPEIFTELILHQRKKSGLSKTVKHNDEDVNAVAYKSFKEAEDVYRKMFIQSDPLVVEPVKVDDVVMDYIEKIKFKELDIIKKRNAVIIKRNGRYVTFLPQSIQAQFAREQFITLYQKIATGLQNRTYDNVTRIHELCQAEFPELVITRKDGRQVQLTGNFISLERFETLLNGRYSQYQTLNKTKVNDTPYKQNVKQQKSVDQAKEESCPICLEPLKASECETLPKCKHRFCRDCLKRAFQLKPACPICGEIYGDLTGTQPKGGTMHVSRDCSSLPGYERYGTIVISYYIPSGQQGDEHPNPGKPYQGASRIAYLPDTQEGNKVLKLLDRAFKQRLTFTIGRSSTTGQNNVVTWNDIHHKTSRDGGPTHYGYPDPDYLKRVQDELKAKGIY</sequence>
<dbReference type="Pfam" id="PF13639">
    <property type="entry name" value="zf-RING_2"/>
    <property type="match status" value="1"/>
</dbReference>
<comment type="catalytic activity">
    <reaction evidence="1 9">
        <text>S-ubiquitinyl-[E2 ubiquitin-conjugating enzyme]-L-cysteine + [acceptor protein]-L-lysine = [E2 ubiquitin-conjugating enzyme]-L-cysteine + N(6)-ubiquitinyl-[acceptor protein]-L-lysine.</text>
        <dbReference type="EC" id="2.3.2.27"/>
    </reaction>
</comment>
<evidence type="ECO:0000256" key="9">
    <source>
        <dbReference type="RuleBase" id="RU367105"/>
    </source>
</evidence>
<dbReference type="InterPro" id="IPR039396">
    <property type="entry name" value="Deltex_C"/>
</dbReference>
<dbReference type="InterPro" id="IPR013083">
    <property type="entry name" value="Znf_RING/FYVE/PHD"/>
</dbReference>
<comment type="caution">
    <text evidence="11">The sequence shown here is derived from an EMBL/GenBank/DDBJ whole genome shotgun (WGS) entry which is preliminary data.</text>
</comment>
<dbReference type="Proteomes" id="UP000830375">
    <property type="component" value="Unassembled WGS sequence"/>
</dbReference>
<feature type="domain" description="RING-type" evidence="10">
    <location>
        <begin position="213"/>
        <end position="253"/>
    </location>
</feature>
<evidence type="ECO:0000256" key="2">
    <source>
        <dbReference type="ARBA" id="ARBA00004906"/>
    </source>
</evidence>
<keyword evidence="4 9" id="KW-0808">Transferase</keyword>
<dbReference type="PROSITE" id="PS00518">
    <property type="entry name" value="ZF_RING_1"/>
    <property type="match status" value="1"/>
</dbReference>
<gene>
    <name evidence="11" type="ORF">H4Q32_002736</name>
</gene>
<dbReference type="Gene3D" id="3.30.40.10">
    <property type="entry name" value="Zinc/RING finger domain, C3HC4 (zinc finger)"/>
    <property type="match status" value="1"/>
</dbReference>
<keyword evidence="5 9" id="KW-0479">Metal-binding</keyword>
<comment type="pathway">
    <text evidence="2 9">Protein modification; protein ubiquitination.</text>
</comment>
<keyword evidence="12" id="KW-1185">Reference proteome</keyword>
<dbReference type="InterPro" id="IPR017907">
    <property type="entry name" value="Znf_RING_CS"/>
</dbReference>
<dbReference type="SUPFAM" id="SSF57850">
    <property type="entry name" value="RING/U-box"/>
    <property type="match status" value="1"/>
</dbReference>
<accession>A0ABQ8MNT6</accession>
<evidence type="ECO:0000256" key="6">
    <source>
        <dbReference type="ARBA" id="ARBA00022771"/>
    </source>
</evidence>
<evidence type="ECO:0000256" key="7">
    <source>
        <dbReference type="ARBA" id="ARBA00022833"/>
    </source>
</evidence>
<keyword evidence="6 8" id="KW-0863">Zinc-finger</keyword>
<evidence type="ECO:0000256" key="5">
    <source>
        <dbReference type="ARBA" id="ARBA00022723"/>
    </source>
</evidence>